<feature type="compositionally biased region" description="Gly residues" evidence="1">
    <location>
        <begin position="57"/>
        <end position="68"/>
    </location>
</feature>
<comment type="caution">
    <text evidence="3">The sequence shown here is derived from an EMBL/GenBank/DDBJ whole genome shotgun (WGS) entry which is preliminary data.</text>
</comment>
<sequence>MPIYEYKCEACGKEFEELVFGDAAPACPACASGATHKLLSASQFKMPGGTVSAPSGSAGGSGCSGCSGGNCSTCK</sequence>
<dbReference type="AlphaFoldDB" id="A0A7J0BI32"/>
<evidence type="ECO:0000313" key="4">
    <source>
        <dbReference type="Proteomes" id="UP000503840"/>
    </source>
</evidence>
<feature type="region of interest" description="Disordered" evidence="1">
    <location>
        <begin position="50"/>
        <end position="75"/>
    </location>
</feature>
<dbReference type="InterPro" id="IPR013429">
    <property type="entry name" value="Regulatory_FmdB_Zinc_ribbon"/>
</dbReference>
<organism evidence="3 4">
    <name type="scientific">Desulfovibrio subterraneus</name>
    <dbReference type="NCBI Taxonomy" id="2718620"/>
    <lineage>
        <taxon>Bacteria</taxon>
        <taxon>Pseudomonadati</taxon>
        <taxon>Thermodesulfobacteriota</taxon>
        <taxon>Desulfovibrionia</taxon>
        <taxon>Desulfovibrionales</taxon>
        <taxon>Desulfovibrionaceae</taxon>
        <taxon>Desulfovibrio</taxon>
    </lineage>
</organism>
<dbReference type="Proteomes" id="UP000503840">
    <property type="component" value="Unassembled WGS sequence"/>
</dbReference>
<dbReference type="RefSeq" id="WP_174404552.1">
    <property type="nucleotide sequence ID" value="NZ_BLVO01000012.1"/>
</dbReference>
<keyword evidence="4" id="KW-1185">Reference proteome</keyword>
<feature type="domain" description="Putative regulatory protein FmdB zinc ribbon" evidence="2">
    <location>
        <begin position="1"/>
        <end position="40"/>
    </location>
</feature>
<evidence type="ECO:0000313" key="3">
    <source>
        <dbReference type="EMBL" id="GFM32891.1"/>
    </source>
</evidence>
<evidence type="ECO:0000256" key="1">
    <source>
        <dbReference type="SAM" id="MobiDB-lite"/>
    </source>
</evidence>
<name>A0A7J0BI32_9BACT</name>
<dbReference type="SMART" id="SM00834">
    <property type="entry name" value="CxxC_CXXC_SSSS"/>
    <property type="match status" value="1"/>
</dbReference>
<dbReference type="NCBIfam" id="TIGR02605">
    <property type="entry name" value="CxxC_CxxC_SSSS"/>
    <property type="match status" value="1"/>
</dbReference>
<proteinExistence type="predicted"/>
<reference evidence="3 4" key="1">
    <citation type="submission" date="2020-05" db="EMBL/GenBank/DDBJ databases">
        <title>Draft genome sequence of Desulfovibrio sp. strain HN2T.</title>
        <authorList>
            <person name="Ueno A."/>
            <person name="Tamazawa S."/>
            <person name="Tamamura S."/>
            <person name="Murakami T."/>
            <person name="Kiyama T."/>
            <person name="Inomata H."/>
            <person name="Amano Y."/>
            <person name="Miyakawa K."/>
            <person name="Tamaki H."/>
            <person name="Naganuma T."/>
            <person name="Kaneko K."/>
        </authorList>
    </citation>
    <scope>NUCLEOTIDE SEQUENCE [LARGE SCALE GENOMIC DNA]</scope>
    <source>
        <strain evidence="3 4">HN2</strain>
    </source>
</reference>
<accession>A0A7J0BI32</accession>
<dbReference type="EMBL" id="BLVO01000012">
    <property type="protein sequence ID" value="GFM32891.1"/>
    <property type="molecule type" value="Genomic_DNA"/>
</dbReference>
<protein>
    <recommendedName>
        <fullName evidence="2">Putative regulatory protein FmdB zinc ribbon domain-containing protein</fullName>
    </recommendedName>
</protein>
<evidence type="ECO:0000259" key="2">
    <source>
        <dbReference type="SMART" id="SM00834"/>
    </source>
</evidence>
<dbReference type="Pfam" id="PF09723">
    <property type="entry name" value="Zn_ribbon_8"/>
    <property type="match status" value="1"/>
</dbReference>
<gene>
    <name evidence="3" type="ORF">DSM101010T_12560</name>
</gene>